<feature type="region of interest" description="Disordered" evidence="1">
    <location>
        <begin position="356"/>
        <end position="499"/>
    </location>
</feature>
<feature type="compositionally biased region" description="Polar residues" evidence="1">
    <location>
        <begin position="474"/>
        <end position="490"/>
    </location>
</feature>
<feature type="transmembrane region" description="Helical" evidence="2">
    <location>
        <begin position="132"/>
        <end position="151"/>
    </location>
</feature>
<feature type="transmembrane region" description="Helical" evidence="2">
    <location>
        <begin position="157"/>
        <end position="176"/>
    </location>
</feature>
<reference evidence="3 4" key="1">
    <citation type="journal article" date="2024" name="J Genomics">
        <title>Draft genome sequencing and assembly of Favolaschia claudopus CIRM-BRFM 2984 isolated from oak limbs.</title>
        <authorList>
            <person name="Navarro D."/>
            <person name="Drula E."/>
            <person name="Chaduli D."/>
            <person name="Cazenave R."/>
            <person name="Ahrendt S."/>
            <person name="Wang J."/>
            <person name="Lipzen A."/>
            <person name="Daum C."/>
            <person name="Barry K."/>
            <person name="Grigoriev I.V."/>
            <person name="Favel A."/>
            <person name="Rosso M.N."/>
            <person name="Martin F."/>
        </authorList>
    </citation>
    <scope>NUCLEOTIDE SEQUENCE [LARGE SCALE GENOMIC DNA]</scope>
    <source>
        <strain evidence="3 4">CIRM-BRFM 2984</strain>
    </source>
</reference>
<gene>
    <name evidence="3" type="ORF">R3P38DRAFT_2864492</name>
</gene>
<feature type="compositionally biased region" description="Acidic residues" evidence="1">
    <location>
        <begin position="441"/>
        <end position="450"/>
    </location>
</feature>
<keyword evidence="2" id="KW-0812">Transmembrane</keyword>
<feature type="transmembrane region" description="Helical" evidence="2">
    <location>
        <begin position="105"/>
        <end position="125"/>
    </location>
</feature>
<keyword evidence="2" id="KW-0472">Membrane</keyword>
<accession>A0AAW0DCK8</accession>
<comment type="caution">
    <text evidence="3">The sequence shown here is derived from an EMBL/GenBank/DDBJ whole genome shotgun (WGS) entry which is preliminary data.</text>
</comment>
<feature type="transmembrane region" description="Helical" evidence="2">
    <location>
        <begin position="67"/>
        <end position="85"/>
    </location>
</feature>
<evidence type="ECO:0000256" key="2">
    <source>
        <dbReference type="SAM" id="Phobius"/>
    </source>
</evidence>
<keyword evidence="2" id="KW-1133">Transmembrane helix</keyword>
<evidence type="ECO:0000313" key="3">
    <source>
        <dbReference type="EMBL" id="KAK7050406.1"/>
    </source>
</evidence>
<organism evidence="3 4">
    <name type="scientific">Favolaschia claudopus</name>
    <dbReference type="NCBI Taxonomy" id="2862362"/>
    <lineage>
        <taxon>Eukaryota</taxon>
        <taxon>Fungi</taxon>
        <taxon>Dikarya</taxon>
        <taxon>Basidiomycota</taxon>
        <taxon>Agaricomycotina</taxon>
        <taxon>Agaricomycetes</taxon>
        <taxon>Agaricomycetidae</taxon>
        <taxon>Agaricales</taxon>
        <taxon>Marasmiineae</taxon>
        <taxon>Mycenaceae</taxon>
        <taxon>Favolaschia</taxon>
    </lineage>
</organism>
<evidence type="ECO:0008006" key="5">
    <source>
        <dbReference type="Google" id="ProtNLM"/>
    </source>
</evidence>
<feature type="transmembrane region" description="Helical" evidence="2">
    <location>
        <begin position="188"/>
        <end position="208"/>
    </location>
</feature>
<feature type="region of interest" description="Disordered" evidence="1">
    <location>
        <begin position="514"/>
        <end position="539"/>
    </location>
</feature>
<evidence type="ECO:0000256" key="1">
    <source>
        <dbReference type="SAM" id="MobiDB-lite"/>
    </source>
</evidence>
<protein>
    <recommendedName>
        <fullName evidence="5">DUF4203 domain-containing protein</fullName>
    </recommendedName>
</protein>
<evidence type="ECO:0000313" key="4">
    <source>
        <dbReference type="Proteomes" id="UP001362999"/>
    </source>
</evidence>
<feature type="compositionally biased region" description="Basic and acidic residues" evidence="1">
    <location>
        <begin position="414"/>
        <end position="428"/>
    </location>
</feature>
<dbReference type="EMBL" id="JAWWNJ010000008">
    <property type="protein sequence ID" value="KAK7050406.1"/>
    <property type="molecule type" value="Genomic_DNA"/>
</dbReference>
<dbReference type="Proteomes" id="UP001362999">
    <property type="component" value="Unassembled WGS sequence"/>
</dbReference>
<sequence>MASNDTLTTLTTLLPSTSYLLAYSLPLLLLSILLTFAGAFLTLDRSRSFPAERYGVLPGAFEQKKRILFLLEGGVGGLAAGYAFGVHLSTFLSLMIPAKSSSAPLNSKTFVVVWLLSSLITTFLAGRWRYCALTFVGISGGTLFGLAVSVFVHPPVLARVIVTAIFGATSTLLVLLPIPTVQHWAVRFSSASTGAFGLVLSIALLAHIPEWANVWERLWQSVSPVDIWGTGREKGLSAGFCLFLVAGIACDWFLRRKFGECPDEKWDSYLAHYASSLPNAADRAGIFTPATSAWDRLFGSRPAASKGPKDILFPDEDGDDVKLRTNDSSYEFQQSPGFLKKGRSVRNERFQARMGGKKRGAAVKFRPIGEDGGLTSSDEEDDPLSPLSPTKAPRPWLKQKMSMASTNDTLVDDDSARDPLDFEREMGRIKKKTKWGKDEAPEYSDFEEDVVTAAKDPNNKDKEWSPGFMKRHLSSTASQRTAVNPSSNKSPPLGAVPATPSLIKALDRIAVAQKDAFGDKPRDGMPAPGSPKEEYKAGGWGDFWKDVQVKAGAR</sequence>
<name>A0AAW0DCK8_9AGAR</name>
<dbReference type="AlphaFoldDB" id="A0AAW0DCK8"/>
<proteinExistence type="predicted"/>
<keyword evidence="4" id="KW-1185">Reference proteome</keyword>
<feature type="transmembrane region" description="Helical" evidence="2">
    <location>
        <begin position="20"/>
        <end position="43"/>
    </location>
</feature>